<evidence type="ECO:0000313" key="2">
    <source>
        <dbReference type="Proteomes" id="UP001602123"/>
    </source>
</evidence>
<dbReference type="EMBL" id="JBIAUT010000010">
    <property type="protein sequence ID" value="MFF4219441.1"/>
    <property type="molecule type" value="Genomic_DNA"/>
</dbReference>
<dbReference type="Proteomes" id="UP001602123">
    <property type="component" value="Unassembled WGS sequence"/>
</dbReference>
<reference evidence="1 2" key="1">
    <citation type="submission" date="2024-10" db="EMBL/GenBank/DDBJ databases">
        <title>The Natural Products Discovery Center: Release of the First 8490 Sequenced Strains for Exploring Actinobacteria Biosynthetic Diversity.</title>
        <authorList>
            <person name="Kalkreuter E."/>
            <person name="Kautsar S.A."/>
            <person name="Yang D."/>
            <person name="Bader C.D."/>
            <person name="Teijaro C.N."/>
            <person name="Fluegel L."/>
            <person name="Davis C.M."/>
            <person name="Simpson J.R."/>
            <person name="Lauterbach L."/>
            <person name="Steele A.D."/>
            <person name="Gui C."/>
            <person name="Meng S."/>
            <person name="Li G."/>
            <person name="Viehrig K."/>
            <person name="Ye F."/>
            <person name="Su P."/>
            <person name="Kiefer A.F."/>
            <person name="Nichols A."/>
            <person name="Cepeda A.J."/>
            <person name="Yan W."/>
            <person name="Fan B."/>
            <person name="Jiang Y."/>
            <person name="Adhikari A."/>
            <person name="Zheng C.-J."/>
            <person name="Schuster L."/>
            <person name="Cowan T.M."/>
            <person name="Smanski M.J."/>
            <person name="Chevrette M.G."/>
            <person name="De Carvalho L.P.S."/>
            <person name="Shen B."/>
        </authorList>
    </citation>
    <scope>NUCLEOTIDE SEQUENCE [LARGE SCALE GENOMIC DNA]</scope>
    <source>
        <strain evidence="1 2">NPDC001650</strain>
    </source>
</reference>
<dbReference type="Gene3D" id="3.30.470.20">
    <property type="entry name" value="ATP-grasp fold, B domain"/>
    <property type="match status" value="1"/>
</dbReference>
<keyword evidence="1" id="KW-0436">Ligase</keyword>
<accession>A0ABW6U3L7</accession>
<dbReference type="PANTHER" id="PTHR42793">
    <property type="entry name" value="COA BINDING DOMAIN CONTAINING PROTEIN"/>
    <property type="match status" value="1"/>
</dbReference>
<dbReference type="GO" id="GO:0016874">
    <property type="term" value="F:ligase activity"/>
    <property type="evidence" value="ECO:0007669"/>
    <property type="project" value="UniProtKB-KW"/>
</dbReference>
<comment type="caution">
    <text evidence="1">The sequence shown here is derived from an EMBL/GenBank/DDBJ whole genome shotgun (WGS) entry which is preliminary data.</text>
</comment>
<sequence length="102" mass="11111">MGIALLGGLSRPGIGVSMFVHEPITSPRCAPVLLGHRGGRPVDLRGLEQLLLRLSRMACDLPRLAEAELNPVLARPGGVTTLDVRVRLEPCRTRNPHLPRPR</sequence>
<name>A0ABW6U3L7_9ACTN</name>
<proteinExistence type="predicted"/>
<dbReference type="SUPFAM" id="SSF56059">
    <property type="entry name" value="Glutathione synthetase ATP-binding domain-like"/>
    <property type="match status" value="1"/>
</dbReference>
<keyword evidence="2" id="KW-1185">Reference proteome</keyword>
<dbReference type="Pfam" id="PF13549">
    <property type="entry name" value="ATP-grasp_5"/>
    <property type="match status" value="1"/>
</dbReference>
<dbReference type="PANTHER" id="PTHR42793:SF1">
    <property type="entry name" value="PEPTIDYL-LYSINE N-ACETYLTRANSFERASE PATZ"/>
    <property type="match status" value="1"/>
</dbReference>
<dbReference type="RefSeq" id="WP_388630970.1">
    <property type="nucleotide sequence ID" value="NZ_JBIAUT010000010.1"/>
</dbReference>
<protein>
    <submittedName>
        <fullName evidence="1">Acetate--CoA ligase family protein</fullName>
    </submittedName>
</protein>
<organism evidence="1 2">
    <name type="scientific">Streptomyces nondiastaticus</name>
    <dbReference type="NCBI Taxonomy" id="3154512"/>
    <lineage>
        <taxon>Bacteria</taxon>
        <taxon>Bacillati</taxon>
        <taxon>Actinomycetota</taxon>
        <taxon>Actinomycetes</taxon>
        <taxon>Kitasatosporales</taxon>
        <taxon>Streptomycetaceae</taxon>
        <taxon>Streptomyces</taxon>
    </lineage>
</organism>
<gene>
    <name evidence="1" type="ORF">ACFYZM_24625</name>
</gene>
<evidence type="ECO:0000313" key="1">
    <source>
        <dbReference type="EMBL" id="MFF4219441.1"/>
    </source>
</evidence>